<evidence type="ECO:0000313" key="2">
    <source>
        <dbReference type="EMBL" id="GEN89377.1"/>
    </source>
</evidence>
<accession>A0A511ZPN1</accession>
<protein>
    <recommendedName>
        <fullName evidence="1">Transposase putative helix-turn-helix domain-containing protein</fullName>
    </recommendedName>
</protein>
<keyword evidence="3" id="KW-1185">Reference proteome</keyword>
<comment type="caution">
    <text evidence="2">The sequence shown here is derived from an EMBL/GenBank/DDBJ whole genome shotgun (WGS) entry which is preliminary data.</text>
</comment>
<dbReference type="Pfam" id="PF12323">
    <property type="entry name" value="HTH_OrfB_IS605"/>
    <property type="match status" value="1"/>
</dbReference>
<proteinExistence type="predicted"/>
<dbReference type="Proteomes" id="UP000321558">
    <property type="component" value="Unassembled WGS sequence"/>
</dbReference>
<evidence type="ECO:0000313" key="3">
    <source>
        <dbReference type="Proteomes" id="UP000321558"/>
    </source>
</evidence>
<dbReference type="InterPro" id="IPR021027">
    <property type="entry name" value="Transposase_put_HTH"/>
</dbReference>
<sequence length="63" mass="7510">MVRKTFGCVRFVYNQMLAERMNSYETFQKDKEGSKRRENPTPAKYKKEFEWLKEVDSLALANA</sequence>
<gene>
    <name evidence="2" type="ORF">OSO01_41160</name>
</gene>
<reference evidence="2 3" key="1">
    <citation type="submission" date="2019-07" db="EMBL/GenBank/DDBJ databases">
        <title>Whole genome shotgun sequence of Oceanobacillus sojae NBRC 105379.</title>
        <authorList>
            <person name="Hosoyama A."/>
            <person name="Uohara A."/>
            <person name="Ohji S."/>
            <person name="Ichikawa N."/>
        </authorList>
    </citation>
    <scope>NUCLEOTIDE SEQUENCE [LARGE SCALE GENOMIC DNA]</scope>
    <source>
        <strain evidence="2 3">NBRC 105379</strain>
    </source>
</reference>
<dbReference type="AlphaFoldDB" id="A0A511ZPN1"/>
<evidence type="ECO:0000259" key="1">
    <source>
        <dbReference type="Pfam" id="PF12323"/>
    </source>
</evidence>
<dbReference type="EMBL" id="BJYM01000021">
    <property type="protein sequence ID" value="GEN89377.1"/>
    <property type="molecule type" value="Genomic_DNA"/>
</dbReference>
<name>A0A511ZPN1_9BACI</name>
<feature type="domain" description="Transposase putative helix-turn-helix" evidence="1">
    <location>
        <begin position="3"/>
        <end position="28"/>
    </location>
</feature>
<organism evidence="2 3">
    <name type="scientific">Oceanobacillus sojae</name>
    <dbReference type="NCBI Taxonomy" id="582851"/>
    <lineage>
        <taxon>Bacteria</taxon>
        <taxon>Bacillati</taxon>
        <taxon>Bacillota</taxon>
        <taxon>Bacilli</taxon>
        <taxon>Bacillales</taxon>
        <taxon>Bacillaceae</taxon>
        <taxon>Oceanobacillus</taxon>
    </lineage>
</organism>